<gene>
    <name evidence="7" type="ORF">P8192_14115</name>
</gene>
<evidence type="ECO:0000256" key="2">
    <source>
        <dbReference type="ARBA" id="ARBA00022630"/>
    </source>
</evidence>
<protein>
    <submittedName>
        <fullName evidence="7">FAD-binding protein</fullName>
    </submittedName>
</protein>
<dbReference type="Gene3D" id="3.50.50.60">
    <property type="entry name" value="FAD/NAD(P)-binding domain"/>
    <property type="match status" value="2"/>
</dbReference>
<dbReference type="InterPro" id="IPR003953">
    <property type="entry name" value="FAD-dep_OxRdtase_2_FAD-bd"/>
</dbReference>
<comment type="cofactor">
    <cofactor evidence="1">
        <name>FAD</name>
        <dbReference type="ChEBI" id="CHEBI:57692"/>
    </cofactor>
</comment>
<dbReference type="Proteomes" id="UP001219037">
    <property type="component" value="Chromosome"/>
</dbReference>
<evidence type="ECO:0000256" key="1">
    <source>
        <dbReference type="ARBA" id="ARBA00001974"/>
    </source>
</evidence>
<reference evidence="7 8" key="1">
    <citation type="submission" date="2023-04" db="EMBL/GenBank/DDBJ databases">
        <title>Funneling lignin-derived compounds into biodiesel using alkali-halophilic Citricoccus sp. P2.</title>
        <authorList>
            <person name="Luo C.-B."/>
        </authorList>
    </citation>
    <scope>NUCLEOTIDE SEQUENCE [LARGE SCALE GENOMIC DNA]</scope>
    <source>
        <strain evidence="7 8">P2</strain>
    </source>
</reference>
<dbReference type="PANTHER" id="PTHR43400">
    <property type="entry name" value="FUMARATE REDUCTASE"/>
    <property type="match status" value="1"/>
</dbReference>
<feature type="domain" description="FAD-dependent oxidoreductase 2 FAD-binding" evidence="6">
    <location>
        <begin position="29"/>
        <end position="580"/>
    </location>
</feature>
<dbReference type="InterPro" id="IPR036188">
    <property type="entry name" value="FAD/NAD-bd_sf"/>
</dbReference>
<evidence type="ECO:0000313" key="8">
    <source>
        <dbReference type="Proteomes" id="UP001219037"/>
    </source>
</evidence>
<keyword evidence="8" id="KW-1185">Reference proteome</keyword>
<evidence type="ECO:0000259" key="6">
    <source>
        <dbReference type="Pfam" id="PF00890"/>
    </source>
</evidence>
<keyword evidence="4" id="KW-0560">Oxidoreductase</keyword>
<dbReference type="SUPFAM" id="SSF51905">
    <property type="entry name" value="FAD/NAD(P)-binding domain"/>
    <property type="match status" value="1"/>
</dbReference>
<accession>A0ABY8H5T5</accession>
<dbReference type="RefSeq" id="WP_278157632.1">
    <property type="nucleotide sequence ID" value="NZ_CP121252.1"/>
</dbReference>
<evidence type="ECO:0000313" key="7">
    <source>
        <dbReference type="EMBL" id="WFP16493.1"/>
    </source>
</evidence>
<evidence type="ECO:0000256" key="5">
    <source>
        <dbReference type="SAM" id="MobiDB-lite"/>
    </source>
</evidence>
<keyword evidence="3" id="KW-0274">FAD</keyword>
<evidence type="ECO:0000256" key="4">
    <source>
        <dbReference type="ARBA" id="ARBA00023002"/>
    </source>
</evidence>
<dbReference type="EMBL" id="CP121252">
    <property type="protein sequence ID" value="WFP16493.1"/>
    <property type="molecule type" value="Genomic_DNA"/>
</dbReference>
<dbReference type="InterPro" id="IPR027477">
    <property type="entry name" value="Succ_DH/fumarate_Rdtase_cat_sf"/>
</dbReference>
<dbReference type="SUPFAM" id="SSF56425">
    <property type="entry name" value="Succinate dehydrogenase/fumarate reductase flavoprotein, catalytic domain"/>
    <property type="match status" value="1"/>
</dbReference>
<keyword evidence="2" id="KW-0285">Flavoprotein</keyword>
<name>A0ABY8H5T5_9MICC</name>
<sequence>MSSSHADAPRTATHRSDADTSAHADREVDLLVLGTGAAGLSAALTGVAEGMTVLALEKTDWIGGTTAYSAGTAWVPNNPYQRAEGNTDDAERVQRYLDTLVGEKSPREMRTAYVENAPRMLDAMADLGVRFLHSPAVVDYHSELPETGATGRALEPEPFDGRLLGHRFAHVRPPVHEFALMGGELMVRRPEVNTLLGLFSGQAKKTAQAATTALGLGVRWAADRVRQHPRGTRLVMGNALVARLYYQLVERGGEVWRHARTIELLRETSTETGAETGAVTGAVVEYQGRQLTVRARRGVVLAAGGFAQSPHLRAKNLPSPTPQFSRAAEGVTGDTHALATQIGAALGPDNGENALWFPSSVGTRADGSIAVFPHIWDRGKPGVIAVNSAGERFVDESTSYHRFVRAMYAAHETTPSIPAWLVVDSRTLARYGLGMITMPHLPKLALRRHIDSGYLHTGQTLRELAENIGVDAQGLINTVSRYNGFAATGVDEDFHKGDLLFGQVAGDPNHGPNPNIGPVAEAPFYAIAVVPTPLATSRGIATNPIAQALDADGSPIPGLYAVGNDAQSPFGSEYPGAGAQVGGGMTFGWVAARHAAGTRD</sequence>
<proteinExistence type="predicted"/>
<evidence type="ECO:0000256" key="3">
    <source>
        <dbReference type="ARBA" id="ARBA00022827"/>
    </source>
</evidence>
<dbReference type="Pfam" id="PF00890">
    <property type="entry name" value="FAD_binding_2"/>
    <property type="match status" value="1"/>
</dbReference>
<dbReference type="Gene3D" id="3.90.700.10">
    <property type="entry name" value="Succinate dehydrogenase/fumarate reductase flavoprotein, catalytic domain"/>
    <property type="match status" value="1"/>
</dbReference>
<dbReference type="PANTHER" id="PTHR43400:SF10">
    <property type="entry name" value="3-OXOSTEROID 1-DEHYDROGENASE"/>
    <property type="match status" value="1"/>
</dbReference>
<organism evidence="7 8">
    <name type="scientific">Citricoccus muralis</name>
    <dbReference type="NCBI Taxonomy" id="169134"/>
    <lineage>
        <taxon>Bacteria</taxon>
        <taxon>Bacillati</taxon>
        <taxon>Actinomycetota</taxon>
        <taxon>Actinomycetes</taxon>
        <taxon>Micrococcales</taxon>
        <taxon>Micrococcaceae</taxon>
        <taxon>Citricoccus</taxon>
    </lineage>
</organism>
<dbReference type="InterPro" id="IPR050315">
    <property type="entry name" value="FAD-oxidoreductase_2"/>
</dbReference>
<feature type="region of interest" description="Disordered" evidence="5">
    <location>
        <begin position="1"/>
        <end position="22"/>
    </location>
</feature>